<dbReference type="GO" id="GO:0016020">
    <property type="term" value="C:membrane"/>
    <property type="evidence" value="ECO:0007669"/>
    <property type="project" value="UniProtKB-SubCell"/>
</dbReference>
<keyword evidence="2 6" id="KW-0812">Transmembrane</keyword>
<keyword evidence="3" id="KW-0106">Calcium</keyword>
<feature type="transmembrane region" description="Helical" evidence="6">
    <location>
        <begin position="93"/>
        <end position="110"/>
    </location>
</feature>
<dbReference type="InterPro" id="IPR018247">
    <property type="entry name" value="EF_Hand_1_Ca_BS"/>
</dbReference>
<evidence type="ECO:0000256" key="2">
    <source>
        <dbReference type="ARBA" id="ARBA00022692"/>
    </source>
</evidence>
<dbReference type="SUPFAM" id="SSF50182">
    <property type="entry name" value="Sm-like ribonucleoproteins"/>
    <property type="match status" value="1"/>
</dbReference>
<dbReference type="InterPro" id="IPR023408">
    <property type="entry name" value="MscS_beta-dom_sf"/>
</dbReference>
<dbReference type="AlphaFoldDB" id="A0A4Q0A1R7"/>
<reference evidence="9" key="1">
    <citation type="journal article" date="2018" name="Nat. Microbiol.">
        <title>Leveraging single-cell genomics to expand the fungal tree of life.</title>
        <authorList>
            <person name="Ahrendt S.R."/>
            <person name="Quandt C.A."/>
            <person name="Ciobanu D."/>
            <person name="Clum A."/>
            <person name="Salamov A."/>
            <person name="Andreopoulos B."/>
            <person name="Cheng J.F."/>
            <person name="Woyke T."/>
            <person name="Pelin A."/>
            <person name="Henrissat B."/>
            <person name="Reynolds N.K."/>
            <person name="Benny G.L."/>
            <person name="Smith M.E."/>
            <person name="James T.Y."/>
            <person name="Grigoriev I.V."/>
        </authorList>
    </citation>
    <scope>NUCLEOTIDE SEQUENCE [LARGE SCALE GENOMIC DNA]</scope>
    <source>
        <strain evidence="9">RSA 468</strain>
    </source>
</reference>
<dbReference type="PANTHER" id="PTHR31323">
    <property type="entry name" value="MECHANOSENSITIVE ION CHANNEL PROTEIN MSY2"/>
    <property type="match status" value="1"/>
</dbReference>
<sequence>VDINSNSRARKLANKLFDALQGTRDYLTMRDFIPYFNTQKDAQKAFALFDKDGNGDVTKKEMRDRIIATYKERRALNASLRDMSQIVGKLDKILVVISVVLIAIFCSMVFGQSPAASLVSFGTLFVAWSFIFGGTLKNMFECLIFLFITHPYDAGDQVVVNGVTMTVAKVRVLSTVFTRGDGQYVCAPNITLLGLFINNLRRSPPQNETVVMNFDFYTPEAKLYQLKDRLNQLLDQYPRIFVPGVGFSLDNILDANKLVVNLSLNYKSNWQNGGPRAEGRNKFMMCLRNAMIELNIK</sequence>
<dbReference type="PANTHER" id="PTHR31323:SF1">
    <property type="entry name" value="MECHANOSENSITIVE ION CHANNEL PROTEIN"/>
    <property type="match status" value="1"/>
</dbReference>
<dbReference type="InterPro" id="IPR010920">
    <property type="entry name" value="LSM_dom_sf"/>
</dbReference>
<protein>
    <submittedName>
        <fullName evidence="8">Mechanosensitive ion channel-domain-containing protein</fullName>
    </submittedName>
</protein>
<proteinExistence type="predicted"/>
<keyword evidence="9" id="KW-1185">Reference proteome</keyword>
<feature type="non-terminal residue" evidence="8">
    <location>
        <position position="1"/>
    </location>
</feature>
<feature type="transmembrane region" description="Helical" evidence="6">
    <location>
        <begin position="116"/>
        <end position="136"/>
    </location>
</feature>
<gene>
    <name evidence="8" type="ORF">BJ085DRAFT_2695</name>
</gene>
<evidence type="ECO:0000313" key="8">
    <source>
        <dbReference type="EMBL" id="RKP39411.1"/>
    </source>
</evidence>
<evidence type="ECO:0000256" key="1">
    <source>
        <dbReference type="ARBA" id="ARBA00004370"/>
    </source>
</evidence>
<dbReference type="EMBL" id="ML002273">
    <property type="protein sequence ID" value="RKP39411.1"/>
    <property type="molecule type" value="Genomic_DNA"/>
</dbReference>
<dbReference type="InterPro" id="IPR011992">
    <property type="entry name" value="EF-hand-dom_pair"/>
</dbReference>
<evidence type="ECO:0000256" key="3">
    <source>
        <dbReference type="ARBA" id="ARBA00022837"/>
    </source>
</evidence>
<evidence type="ECO:0000259" key="7">
    <source>
        <dbReference type="PROSITE" id="PS50222"/>
    </source>
</evidence>
<dbReference type="PROSITE" id="PS50222">
    <property type="entry name" value="EF_HAND_2"/>
    <property type="match status" value="1"/>
</dbReference>
<dbReference type="GO" id="GO:0005262">
    <property type="term" value="F:calcium channel activity"/>
    <property type="evidence" value="ECO:0007669"/>
    <property type="project" value="TreeGrafter"/>
</dbReference>
<dbReference type="InterPro" id="IPR002048">
    <property type="entry name" value="EF_hand_dom"/>
</dbReference>
<dbReference type="Gene3D" id="2.30.30.60">
    <property type="match status" value="1"/>
</dbReference>
<dbReference type="InterPro" id="IPR006685">
    <property type="entry name" value="MscS_channel_2nd"/>
</dbReference>
<organism evidence="8 9">
    <name type="scientific">Dimargaris cristalligena</name>
    <dbReference type="NCBI Taxonomy" id="215637"/>
    <lineage>
        <taxon>Eukaryota</taxon>
        <taxon>Fungi</taxon>
        <taxon>Fungi incertae sedis</taxon>
        <taxon>Zoopagomycota</taxon>
        <taxon>Kickxellomycotina</taxon>
        <taxon>Dimargaritomycetes</taxon>
        <taxon>Dimargaritales</taxon>
        <taxon>Dimargaritaceae</taxon>
        <taxon>Dimargaris</taxon>
    </lineage>
</organism>
<feature type="domain" description="EF-hand" evidence="7">
    <location>
        <begin position="37"/>
        <end position="72"/>
    </location>
</feature>
<dbReference type="Pfam" id="PF00924">
    <property type="entry name" value="MS_channel_2nd"/>
    <property type="match status" value="1"/>
</dbReference>
<feature type="non-terminal residue" evidence="8">
    <location>
        <position position="297"/>
    </location>
</feature>
<evidence type="ECO:0000256" key="6">
    <source>
        <dbReference type="SAM" id="Phobius"/>
    </source>
</evidence>
<dbReference type="STRING" id="215637.A0A4Q0A1R7"/>
<dbReference type="Gene3D" id="1.10.238.10">
    <property type="entry name" value="EF-hand"/>
    <property type="match status" value="1"/>
</dbReference>
<keyword evidence="4 6" id="KW-1133">Transmembrane helix</keyword>
<dbReference type="Proteomes" id="UP000268162">
    <property type="component" value="Unassembled WGS sequence"/>
</dbReference>
<evidence type="ECO:0000256" key="4">
    <source>
        <dbReference type="ARBA" id="ARBA00022989"/>
    </source>
</evidence>
<accession>A0A4Q0A1R7</accession>
<keyword evidence="5 6" id="KW-0472">Membrane</keyword>
<dbReference type="PROSITE" id="PS00018">
    <property type="entry name" value="EF_HAND_1"/>
    <property type="match status" value="1"/>
</dbReference>
<dbReference type="SMART" id="SM00054">
    <property type="entry name" value="EFh"/>
    <property type="match status" value="1"/>
</dbReference>
<comment type="subcellular location">
    <subcellularLocation>
        <location evidence="1">Membrane</location>
    </subcellularLocation>
</comment>
<dbReference type="SUPFAM" id="SSF47473">
    <property type="entry name" value="EF-hand"/>
    <property type="match status" value="1"/>
</dbReference>
<name>A0A4Q0A1R7_9FUNG</name>
<dbReference type="GO" id="GO:0006874">
    <property type="term" value="P:intracellular calcium ion homeostasis"/>
    <property type="evidence" value="ECO:0007669"/>
    <property type="project" value="TreeGrafter"/>
</dbReference>
<evidence type="ECO:0000313" key="9">
    <source>
        <dbReference type="Proteomes" id="UP000268162"/>
    </source>
</evidence>
<evidence type="ECO:0000256" key="5">
    <source>
        <dbReference type="ARBA" id="ARBA00023136"/>
    </source>
</evidence>
<dbReference type="GO" id="GO:0005509">
    <property type="term" value="F:calcium ion binding"/>
    <property type="evidence" value="ECO:0007669"/>
    <property type="project" value="InterPro"/>
</dbReference>